<reference evidence="2 3" key="1">
    <citation type="submission" date="2019-02" db="EMBL/GenBank/DDBJ databases">
        <title>Deep-cultivation of Planctomycetes and their phenomic and genomic characterization uncovers novel biology.</title>
        <authorList>
            <person name="Wiegand S."/>
            <person name="Jogler M."/>
            <person name="Boedeker C."/>
            <person name="Pinto D."/>
            <person name="Vollmers J."/>
            <person name="Rivas-Marin E."/>
            <person name="Kohn T."/>
            <person name="Peeters S.H."/>
            <person name="Heuer A."/>
            <person name="Rast P."/>
            <person name="Oberbeckmann S."/>
            <person name="Bunk B."/>
            <person name="Jeske O."/>
            <person name="Meyerdierks A."/>
            <person name="Storesund J.E."/>
            <person name="Kallscheuer N."/>
            <person name="Luecker S."/>
            <person name="Lage O.M."/>
            <person name="Pohl T."/>
            <person name="Merkel B.J."/>
            <person name="Hornburger P."/>
            <person name="Mueller R.-W."/>
            <person name="Bruemmer F."/>
            <person name="Labrenz M."/>
            <person name="Spormann A.M."/>
            <person name="Op den Camp H."/>
            <person name="Overmann J."/>
            <person name="Amann R."/>
            <person name="Jetten M.S.M."/>
            <person name="Mascher T."/>
            <person name="Medema M.H."/>
            <person name="Devos D.P."/>
            <person name="Kaster A.-K."/>
            <person name="Ovreas L."/>
            <person name="Rohde M."/>
            <person name="Galperin M.Y."/>
            <person name="Jogler C."/>
        </authorList>
    </citation>
    <scope>NUCLEOTIDE SEQUENCE [LARGE SCALE GENOMIC DNA]</scope>
    <source>
        <strain evidence="2 3">Pan216</strain>
    </source>
</reference>
<evidence type="ECO:0000313" key="3">
    <source>
        <dbReference type="Proteomes" id="UP000317093"/>
    </source>
</evidence>
<dbReference type="RefSeq" id="WP_145255909.1">
    <property type="nucleotide sequence ID" value="NZ_CP036279.1"/>
</dbReference>
<dbReference type="AlphaFoldDB" id="A0A518B018"/>
<proteinExistence type="predicted"/>
<keyword evidence="1" id="KW-0472">Membrane</keyword>
<dbReference type="EMBL" id="CP036279">
    <property type="protein sequence ID" value="QDU60294.1"/>
    <property type="molecule type" value="Genomic_DNA"/>
</dbReference>
<keyword evidence="3" id="KW-1185">Reference proteome</keyword>
<protein>
    <submittedName>
        <fullName evidence="2">Uncharacterized protein</fullName>
    </submittedName>
</protein>
<keyword evidence="1" id="KW-1133">Transmembrane helix</keyword>
<sequence>MIASTPTTRLGVTVNEVLISLGVMAIGVTSVIAFFPIGIQRVRQAQQDTRATIMAQNAKNIIELKQLVNDPRLWSWYSSRSATNPAPDEVFDPEATSTTPAFINKWAWLANDPGGNTSRRYLSGTLNEYPNAATQDGNAMQSYTAESSSEHFKSFPILLDPLLVERGSGDLQAAASGNDYRLGIPEYYTGIGVSPTPYYDIRVATTGEASNIADKNLRRAYLTRWFSSPGDIQYSEANPIVPLNPNAATSSTIDAFDFARRDFTASPPTTTATRDYPYSWAVMLQRDLEPDPTPMTIGVPTGVPGGSYPGNSYDIPVARPPINGGFSGKTNILCFYKRDYINPVTIIDGAIFNGSNKITLSWTTATERPEVKRGTWLMEASVSRDSSTNAGNRSTGDYGTGVTSHYRRDYGFYRVVEAREPQLSSGRWFQEVLVSPTPTGYPTSHNEGDLRVTDAWQTPVWPIVENASTDVVATSSNTAPTRFYPIVIFDGLIEVY</sequence>
<organism evidence="2 3">
    <name type="scientific">Kolteria novifilia</name>
    <dbReference type="NCBI Taxonomy" id="2527975"/>
    <lineage>
        <taxon>Bacteria</taxon>
        <taxon>Pseudomonadati</taxon>
        <taxon>Planctomycetota</taxon>
        <taxon>Planctomycetia</taxon>
        <taxon>Kolteriales</taxon>
        <taxon>Kolteriaceae</taxon>
        <taxon>Kolteria</taxon>
    </lineage>
</organism>
<keyword evidence="1" id="KW-0812">Transmembrane</keyword>
<name>A0A518B018_9BACT</name>
<accession>A0A518B018</accession>
<feature type="transmembrane region" description="Helical" evidence="1">
    <location>
        <begin position="17"/>
        <end position="37"/>
    </location>
</feature>
<evidence type="ECO:0000313" key="2">
    <source>
        <dbReference type="EMBL" id="QDU60294.1"/>
    </source>
</evidence>
<dbReference type="OrthoDB" id="208408at2"/>
<dbReference type="KEGG" id="knv:Pan216_11330"/>
<evidence type="ECO:0000256" key="1">
    <source>
        <dbReference type="SAM" id="Phobius"/>
    </source>
</evidence>
<gene>
    <name evidence="2" type="ORF">Pan216_11330</name>
</gene>
<dbReference type="Proteomes" id="UP000317093">
    <property type="component" value="Chromosome"/>
</dbReference>